<organism evidence="3 4">
    <name type="scientific">Rhizophagus irregularis (strain DAOM 197198w)</name>
    <name type="common">Glomus intraradices</name>
    <dbReference type="NCBI Taxonomy" id="1432141"/>
    <lineage>
        <taxon>Eukaryota</taxon>
        <taxon>Fungi</taxon>
        <taxon>Fungi incertae sedis</taxon>
        <taxon>Mucoromycota</taxon>
        <taxon>Glomeromycotina</taxon>
        <taxon>Glomeromycetes</taxon>
        <taxon>Glomerales</taxon>
        <taxon>Glomeraceae</taxon>
        <taxon>Rhizophagus</taxon>
    </lineage>
</organism>
<feature type="domain" description="Protein kinase" evidence="2">
    <location>
        <begin position="37"/>
        <end position="304"/>
    </location>
</feature>
<dbReference type="InterPro" id="IPR001245">
    <property type="entry name" value="Ser-Thr/Tyr_kinase_cat_dom"/>
</dbReference>
<dbReference type="InterPro" id="IPR006597">
    <property type="entry name" value="Sel1-like"/>
</dbReference>
<dbReference type="SMART" id="SM00671">
    <property type="entry name" value="SEL1"/>
    <property type="match status" value="6"/>
</dbReference>
<evidence type="ECO:0000256" key="1">
    <source>
        <dbReference type="PROSITE-ProRule" id="PRU10141"/>
    </source>
</evidence>
<dbReference type="Pfam" id="PF00069">
    <property type="entry name" value="Pkinase"/>
    <property type="match status" value="1"/>
</dbReference>
<dbReference type="InterPro" id="IPR017441">
    <property type="entry name" value="Protein_kinase_ATP_BS"/>
</dbReference>
<evidence type="ECO:0000313" key="3">
    <source>
        <dbReference type="EMBL" id="EXX53288.1"/>
    </source>
</evidence>
<keyword evidence="1" id="KW-0067">ATP-binding</keyword>
<dbReference type="Pfam" id="PF08238">
    <property type="entry name" value="Sel1"/>
    <property type="match status" value="6"/>
</dbReference>
<dbReference type="GO" id="GO:0005524">
    <property type="term" value="F:ATP binding"/>
    <property type="evidence" value="ECO:0007669"/>
    <property type="project" value="UniProtKB-UniRule"/>
</dbReference>
<dbReference type="PANTHER" id="PTHR43628">
    <property type="entry name" value="ACTIVATOR OF C KINASE PROTEIN 1-RELATED"/>
    <property type="match status" value="1"/>
</dbReference>
<gene>
    <name evidence="3" type="ORF">RirG_245280</name>
</gene>
<evidence type="ECO:0000259" key="2">
    <source>
        <dbReference type="PROSITE" id="PS50011"/>
    </source>
</evidence>
<dbReference type="PRINTS" id="PR00109">
    <property type="entry name" value="TYRKINASE"/>
</dbReference>
<proteinExistence type="predicted"/>
<dbReference type="InterPro" id="IPR052945">
    <property type="entry name" value="Mitotic_Regulator"/>
</dbReference>
<feature type="binding site" evidence="1">
    <location>
        <position position="66"/>
    </location>
    <ligand>
        <name>ATP</name>
        <dbReference type="ChEBI" id="CHEBI:30616"/>
    </ligand>
</feature>
<dbReference type="EMBL" id="JEMT01028997">
    <property type="protein sequence ID" value="EXX53288.1"/>
    <property type="molecule type" value="Genomic_DNA"/>
</dbReference>
<dbReference type="Gene3D" id="1.10.510.10">
    <property type="entry name" value="Transferase(Phosphotransferase) domain 1"/>
    <property type="match status" value="1"/>
</dbReference>
<dbReference type="SUPFAM" id="SSF56112">
    <property type="entry name" value="Protein kinase-like (PK-like)"/>
    <property type="match status" value="1"/>
</dbReference>
<keyword evidence="4" id="KW-1185">Reference proteome</keyword>
<accession>A0A015LEP1</accession>
<reference evidence="3 4" key="1">
    <citation type="submission" date="2014-02" db="EMBL/GenBank/DDBJ databases">
        <title>Single nucleus genome sequencing reveals high similarity among nuclei of an endomycorrhizal fungus.</title>
        <authorList>
            <person name="Lin K."/>
            <person name="Geurts R."/>
            <person name="Zhang Z."/>
            <person name="Limpens E."/>
            <person name="Saunders D.G."/>
            <person name="Mu D."/>
            <person name="Pang E."/>
            <person name="Cao H."/>
            <person name="Cha H."/>
            <person name="Lin T."/>
            <person name="Zhou Q."/>
            <person name="Shang Y."/>
            <person name="Li Y."/>
            <person name="Ivanov S."/>
            <person name="Sharma T."/>
            <person name="Velzen R.V."/>
            <person name="Ruijter N.D."/>
            <person name="Aanen D.K."/>
            <person name="Win J."/>
            <person name="Kamoun S."/>
            <person name="Bisseling T."/>
            <person name="Huang S."/>
        </authorList>
    </citation>
    <scope>NUCLEOTIDE SEQUENCE [LARGE SCALE GENOMIC DNA]</scope>
    <source>
        <strain evidence="4">DAOM197198w</strain>
    </source>
</reference>
<dbReference type="AlphaFoldDB" id="A0A015LEP1"/>
<dbReference type="Gene3D" id="1.25.40.10">
    <property type="entry name" value="Tetratricopeptide repeat domain"/>
    <property type="match status" value="2"/>
</dbReference>
<sequence length="641" mass="74866">MSDNTTIQDIENTNKSNTWIEEVIDKEYLNYYEYNQFSNIQKIGAGDFGKVYRANLKNSEKFFALKSFFNLDNINMKEIVRELKIQHEVDFHDNIIRYHGISKFESENHHINYILVMEYADSGSLRNYLKDNFGKLTWNDKHHMAYQLACAVSCLHNKGIAHCDLHSYNILVHQNMIKLADFGLSKRIGTSTNFQSKEMIPYVDPKIYNNNNNQTTQMFSLNEKSDIYSIGVLLWEISSGLPPFYAKDKQYDVNLTLKIAQGLREEVVFNTPEDYIKIYTKCWDGEPDNRPTIYQVVDWLKAIITKLDVIIKDTQFSNNQKLNSESQEELLQLNKNFSKINIKEIDSITVSYKREKLLFEKGFDILVDEMNDYLIKLANKGIEWILLRQEVIEYFNNHNINLKEIYNWLLNNQNNSNSIFLLGYFIFFEIETKLNAVKAFNLFINASKKNHIFAQYLVGSCYKFGNGTIKNEKLAFEYFEKLANKNFTYAQVEIGFNYKNGIGVKKNSKKAFYWYEKAANNGNLIALNILGLYYKEGIEVEKNYNKAFELFEKSAEGGYSDRINSLGYCYIYGVGTNIDMQKAFELYQKSANLGDKGAQYNLAMMYEGITDMDKAIYWYEKSAQQGDQDAQYELEKLKKNQ</sequence>
<name>A0A015LEP1_RHIIW</name>
<comment type="caution">
    <text evidence="3">The sequence shown here is derived from an EMBL/GenBank/DDBJ whole genome shotgun (WGS) entry which is preliminary data.</text>
</comment>
<evidence type="ECO:0000313" key="4">
    <source>
        <dbReference type="Proteomes" id="UP000022910"/>
    </source>
</evidence>
<dbReference type="HOGENOM" id="CLU_000288_7_12_1"/>
<dbReference type="InterPro" id="IPR000719">
    <property type="entry name" value="Prot_kinase_dom"/>
</dbReference>
<dbReference type="PANTHER" id="PTHR43628:SF1">
    <property type="entry name" value="CHITIN SYNTHASE REGULATORY FACTOR 2-RELATED"/>
    <property type="match status" value="1"/>
</dbReference>
<dbReference type="GO" id="GO:0004672">
    <property type="term" value="F:protein kinase activity"/>
    <property type="evidence" value="ECO:0007669"/>
    <property type="project" value="InterPro"/>
</dbReference>
<protein>
    <submittedName>
        <fullName evidence="3">Cdc15p</fullName>
    </submittedName>
</protein>
<dbReference type="InterPro" id="IPR011990">
    <property type="entry name" value="TPR-like_helical_dom_sf"/>
</dbReference>
<keyword evidence="1" id="KW-0547">Nucleotide-binding</keyword>
<dbReference type="PROSITE" id="PS50011">
    <property type="entry name" value="PROTEIN_KINASE_DOM"/>
    <property type="match status" value="1"/>
</dbReference>
<dbReference type="Proteomes" id="UP000022910">
    <property type="component" value="Unassembled WGS sequence"/>
</dbReference>
<dbReference type="PROSITE" id="PS00107">
    <property type="entry name" value="PROTEIN_KINASE_ATP"/>
    <property type="match status" value="1"/>
</dbReference>
<dbReference type="SUPFAM" id="SSF81901">
    <property type="entry name" value="HCP-like"/>
    <property type="match status" value="1"/>
</dbReference>
<dbReference type="InterPro" id="IPR011009">
    <property type="entry name" value="Kinase-like_dom_sf"/>
</dbReference>